<gene>
    <name evidence="7" type="ORF">HMPREF9304_06295</name>
</gene>
<name>A0A098YS69_9BACT</name>
<evidence type="ECO:0000313" key="7">
    <source>
        <dbReference type="EMBL" id="KGI22122.1"/>
    </source>
</evidence>
<feature type="transmembrane region" description="Helical" evidence="5">
    <location>
        <begin position="39"/>
        <end position="58"/>
    </location>
</feature>
<protein>
    <submittedName>
        <fullName evidence="7">Polysaccharide biosynthesis protein GtrA</fullName>
    </submittedName>
</protein>
<feature type="transmembrane region" description="Helical" evidence="5">
    <location>
        <begin position="78"/>
        <end position="96"/>
    </location>
</feature>
<evidence type="ECO:0000313" key="8">
    <source>
        <dbReference type="Proteomes" id="UP000029723"/>
    </source>
</evidence>
<evidence type="ECO:0000256" key="4">
    <source>
        <dbReference type="ARBA" id="ARBA00023136"/>
    </source>
</evidence>
<organism evidence="7 8">
    <name type="scientific">Hoylesella timonensis S9-PR14</name>
    <dbReference type="NCBI Taxonomy" id="1401062"/>
    <lineage>
        <taxon>Bacteria</taxon>
        <taxon>Pseudomonadati</taxon>
        <taxon>Bacteroidota</taxon>
        <taxon>Bacteroidia</taxon>
        <taxon>Bacteroidales</taxon>
        <taxon>Prevotellaceae</taxon>
        <taxon>Hoylesella</taxon>
    </lineage>
</organism>
<comment type="subcellular location">
    <subcellularLocation>
        <location evidence="1">Membrane</location>
        <topology evidence="1">Multi-pass membrane protein</topology>
    </subcellularLocation>
</comment>
<dbReference type="EMBL" id="JRPQ01000087">
    <property type="protein sequence ID" value="KGI22122.1"/>
    <property type="molecule type" value="Genomic_DNA"/>
</dbReference>
<sequence length="157" mass="17672">MGYLKNAMVTFGKAQVSAWIASIVDFSITVGLSQLFKLWYGYCTLTGALMGGIINCLINYKWVFHPDDVKKKSIATRYMIVWAGSIGLNTFGTLTLTELTGINFVVIKAIVAIAVAILWNYQLQKLFVFRSSNYILLKKKIRRKRHHSDLSDAPTSE</sequence>
<dbReference type="RefSeq" id="WP_036927371.1">
    <property type="nucleotide sequence ID" value="NZ_JRPQ01000087.1"/>
</dbReference>
<proteinExistence type="predicted"/>
<feature type="transmembrane region" description="Helical" evidence="5">
    <location>
        <begin position="102"/>
        <end position="121"/>
    </location>
</feature>
<keyword evidence="2 5" id="KW-0812">Transmembrane</keyword>
<accession>A0A098YS69</accession>
<feature type="domain" description="GtrA/DPMS transmembrane" evidence="6">
    <location>
        <begin position="20"/>
        <end position="129"/>
    </location>
</feature>
<reference evidence="7 8" key="1">
    <citation type="submission" date="2014-07" db="EMBL/GenBank/DDBJ databases">
        <authorList>
            <person name="McCorrison J."/>
            <person name="Sanka R."/>
            <person name="Torralba M."/>
            <person name="Gillis M."/>
            <person name="Haft D.H."/>
            <person name="Methe B."/>
            <person name="Sutton G."/>
            <person name="Nelson K.E."/>
        </authorList>
    </citation>
    <scope>NUCLEOTIDE SEQUENCE [LARGE SCALE GENOMIC DNA]</scope>
    <source>
        <strain evidence="7 8">S9-PR14</strain>
    </source>
</reference>
<dbReference type="InterPro" id="IPR007267">
    <property type="entry name" value="GtrA_DPMS_TM"/>
</dbReference>
<dbReference type="GO" id="GO:0000271">
    <property type="term" value="P:polysaccharide biosynthetic process"/>
    <property type="evidence" value="ECO:0007669"/>
    <property type="project" value="InterPro"/>
</dbReference>
<evidence type="ECO:0000259" key="6">
    <source>
        <dbReference type="Pfam" id="PF04138"/>
    </source>
</evidence>
<dbReference type="AlphaFoldDB" id="A0A098YS69"/>
<evidence type="ECO:0000256" key="5">
    <source>
        <dbReference type="SAM" id="Phobius"/>
    </source>
</evidence>
<evidence type="ECO:0000256" key="1">
    <source>
        <dbReference type="ARBA" id="ARBA00004141"/>
    </source>
</evidence>
<dbReference type="Pfam" id="PF04138">
    <property type="entry name" value="GtrA_DPMS_TM"/>
    <property type="match status" value="1"/>
</dbReference>
<dbReference type="OrthoDB" id="961506at2"/>
<dbReference type="Proteomes" id="UP000029723">
    <property type="component" value="Unassembled WGS sequence"/>
</dbReference>
<dbReference type="GO" id="GO:0016020">
    <property type="term" value="C:membrane"/>
    <property type="evidence" value="ECO:0007669"/>
    <property type="project" value="UniProtKB-SubCell"/>
</dbReference>
<keyword evidence="3 5" id="KW-1133">Transmembrane helix</keyword>
<evidence type="ECO:0000256" key="2">
    <source>
        <dbReference type="ARBA" id="ARBA00022692"/>
    </source>
</evidence>
<evidence type="ECO:0000256" key="3">
    <source>
        <dbReference type="ARBA" id="ARBA00022989"/>
    </source>
</evidence>
<comment type="caution">
    <text evidence="7">The sequence shown here is derived from an EMBL/GenBank/DDBJ whole genome shotgun (WGS) entry which is preliminary data.</text>
</comment>
<keyword evidence="4 5" id="KW-0472">Membrane</keyword>